<dbReference type="Proteomes" id="UP000663877">
    <property type="component" value="Unassembled WGS sequence"/>
</dbReference>
<organism evidence="1 4">
    <name type="scientific">Adineta steineri</name>
    <dbReference type="NCBI Taxonomy" id="433720"/>
    <lineage>
        <taxon>Eukaryota</taxon>
        <taxon>Metazoa</taxon>
        <taxon>Spiralia</taxon>
        <taxon>Gnathifera</taxon>
        <taxon>Rotifera</taxon>
        <taxon>Eurotatoria</taxon>
        <taxon>Bdelloidea</taxon>
        <taxon>Adinetida</taxon>
        <taxon>Adinetidae</taxon>
        <taxon>Adineta</taxon>
    </lineage>
</organism>
<proteinExistence type="predicted"/>
<accession>A0A815YGU4</accession>
<name>A0A815YGU4_9BILA</name>
<evidence type="ECO:0000313" key="3">
    <source>
        <dbReference type="Proteomes" id="UP000663832"/>
    </source>
</evidence>
<dbReference type="AlphaFoldDB" id="A0A815YGU4"/>
<keyword evidence="3" id="KW-1185">Reference proteome</keyword>
<sequence length="43" mass="5391">YISERKRKKARYNQASHHRHDKLIRHNLRRLLIYTDFTIQSLN</sequence>
<dbReference type="OrthoDB" id="195843at2759"/>
<dbReference type="EMBL" id="CAJNOM010006199">
    <property type="protein sequence ID" value="CAF1668776.1"/>
    <property type="molecule type" value="Genomic_DNA"/>
</dbReference>
<evidence type="ECO:0000313" key="4">
    <source>
        <dbReference type="Proteomes" id="UP000663877"/>
    </source>
</evidence>
<dbReference type="EMBL" id="CAJNOI010005788">
    <property type="protein sequence ID" value="CAF1570562.1"/>
    <property type="molecule type" value="Genomic_DNA"/>
</dbReference>
<evidence type="ECO:0000313" key="1">
    <source>
        <dbReference type="EMBL" id="CAF1570562.1"/>
    </source>
</evidence>
<reference evidence="1" key="1">
    <citation type="submission" date="2021-02" db="EMBL/GenBank/DDBJ databases">
        <authorList>
            <person name="Nowell W R."/>
        </authorList>
    </citation>
    <scope>NUCLEOTIDE SEQUENCE</scope>
</reference>
<gene>
    <name evidence="1" type="ORF">BJG266_LOCUS47715</name>
    <name evidence="2" type="ORF">QVE165_LOCUS64760</name>
</gene>
<evidence type="ECO:0000313" key="2">
    <source>
        <dbReference type="EMBL" id="CAF1668776.1"/>
    </source>
</evidence>
<dbReference type="Proteomes" id="UP000663832">
    <property type="component" value="Unassembled WGS sequence"/>
</dbReference>
<feature type="non-terminal residue" evidence="1">
    <location>
        <position position="1"/>
    </location>
</feature>
<comment type="caution">
    <text evidence="1">The sequence shown here is derived from an EMBL/GenBank/DDBJ whole genome shotgun (WGS) entry which is preliminary data.</text>
</comment>
<protein>
    <submittedName>
        <fullName evidence="1">Uncharacterized protein</fullName>
    </submittedName>
</protein>